<comment type="subcellular location">
    <subcellularLocation>
        <location evidence="1">Periplasm</location>
    </subcellularLocation>
</comment>
<dbReference type="RefSeq" id="WP_138108073.1">
    <property type="nucleotide sequence ID" value="NZ_VBRA02000009.1"/>
</dbReference>
<keyword evidence="5" id="KW-1133">Transmembrane helix</keyword>
<dbReference type="PRINTS" id="PR00909">
    <property type="entry name" value="SPERMDNBNDNG"/>
</dbReference>
<organism evidence="6 7">
    <name type="scientific">Texas Phoenix palm phytoplasma</name>
    <dbReference type="NCBI Taxonomy" id="176709"/>
    <lineage>
        <taxon>Bacteria</taxon>
        <taxon>Bacillati</taxon>
        <taxon>Mycoplasmatota</taxon>
        <taxon>Mollicutes</taxon>
        <taxon>Acholeplasmatales</taxon>
        <taxon>Acholeplasmataceae</taxon>
        <taxon>Candidatus Phytoplasma</taxon>
        <taxon>16SrIV (Coconut lethal yellows group)</taxon>
    </lineage>
</organism>
<gene>
    <name evidence="6" type="ORF">FEF22_001760</name>
</gene>
<dbReference type="Proteomes" id="UP001192346">
    <property type="component" value="Unassembled WGS sequence"/>
</dbReference>
<keyword evidence="4" id="KW-0574">Periplasm</keyword>
<accession>A0ABS5BJG3</accession>
<keyword evidence="7" id="KW-1185">Reference proteome</keyword>
<comment type="caution">
    <text evidence="6">The sequence shown here is derived from an EMBL/GenBank/DDBJ whole genome shotgun (WGS) entry which is preliminary data.</text>
</comment>
<name>A0ABS5BJG3_9MOLU</name>
<dbReference type="InterPro" id="IPR006059">
    <property type="entry name" value="SBP"/>
</dbReference>
<feature type="transmembrane region" description="Helical" evidence="5">
    <location>
        <begin position="359"/>
        <end position="377"/>
    </location>
</feature>
<dbReference type="Gene3D" id="3.40.190.10">
    <property type="entry name" value="Periplasmic binding protein-like II"/>
    <property type="match status" value="2"/>
</dbReference>
<protein>
    <submittedName>
        <fullName evidence="6">Extracellular solute-binding protein</fullName>
    </submittedName>
</protein>
<dbReference type="InterPro" id="IPR001188">
    <property type="entry name" value="Sperm_putr-bd"/>
</dbReference>
<keyword evidence="2" id="KW-0813">Transport</keyword>
<reference evidence="6" key="1">
    <citation type="submission" date="2019-10" db="EMBL/GenBank/DDBJ databases">
        <title>Whole Genome Sequencing and Characterization of Texas Phoenix Palm Decline Phytoplasma Belongs to Lethal Yellowing (16SrIV) Group.</title>
        <authorList>
            <person name="Bao M."/>
        </authorList>
    </citation>
    <scope>NUCLEOTIDE SEQUENCE [LARGE SCALE GENOMIC DNA]</scope>
    <source>
        <strain evidence="6">ACPD</strain>
    </source>
</reference>
<dbReference type="EMBL" id="VBRA02000009">
    <property type="protein sequence ID" value="MBP3059501.1"/>
    <property type="molecule type" value="Genomic_DNA"/>
</dbReference>
<evidence type="ECO:0000256" key="5">
    <source>
        <dbReference type="SAM" id="Phobius"/>
    </source>
</evidence>
<feature type="transmembrane region" description="Helical" evidence="5">
    <location>
        <begin position="5"/>
        <end position="25"/>
    </location>
</feature>
<evidence type="ECO:0000256" key="3">
    <source>
        <dbReference type="ARBA" id="ARBA00022729"/>
    </source>
</evidence>
<evidence type="ECO:0000256" key="2">
    <source>
        <dbReference type="ARBA" id="ARBA00022448"/>
    </source>
</evidence>
<dbReference type="PANTHER" id="PTHR30222:SF17">
    <property type="entry name" value="SPERMIDINE_PUTRESCINE-BINDING PERIPLASMIC PROTEIN"/>
    <property type="match status" value="1"/>
</dbReference>
<evidence type="ECO:0000256" key="1">
    <source>
        <dbReference type="ARBA" id="ARBA00004418"/>
    </source>
</evidence>
<dbReference type="Pfam" id="PF13416">
    <property type="entry name" value="SBP_bac_8"/>
    <property type="match status" value="1"/>
</dbReference>
<keyword evidence="5" id="KW-0812">Transmembrane</keyword>
<evidence type="ECO:0000313" key="6">
    <source>
        <dbReference type="EMBL" id="MBP3059501.1"/>
    </source>
</evidence>
<keyword evidence="5" id="KW-0472">Membrane</keyword>
<evidence type="ECO:0000313" key="7">
    <source>
        <dbReference type="Proteomes" id="UP001192346"/>
    </source>
</evidence>
<dbReference type="PANTHER" id="PTHR30222">
    <property type="entry name" value="SPERMIDINE/PUTRESCINE-BINDING PERIPLASMIC PROTEIN"/>
    <property type="match status" value="1"/>
</dbReference>
<keyword evidence="3" id="KW-0732">Signal</keyword>
<dbReference type="SUPFAM" id="SSF53850">
    <property type="entry name" value="Periplasmic binding protein-like II"/>
    <property type="match status" value="1"/>
</dbReference>
<sequence>MKKKILFFTISLFIIIIYIFISIILSKNKKEKQIISLFNWNEYIDPEIIDDYNKKSDKFNVKQSFFSSNELAINKIKAGNQYDIAILSEYAIEQLKNDYLLKIKKKDNLKFTPLFESVNEINQNKIFKEYSIPYFWGKLGLLYNKNKFSKEMIKSNWKKILNNPNYKISLYNNAFEGIFLGLKATNGDISGINEKDIEKAKNWLIKLKKQNNNLFFITDQLLDNMKIKDRERYDISLTYSGDARYLIEQNNNLQFYDFSDDNEVKKGTNVWIDGLVLPKGSNEEAAYDFINFLLNKENIKKNALFVGYDSPYLERKDKTINLKVDKQNDKIYQYNEKTKIQISNYWSEVCCFPNPEDKYLFFLSFIILLIFIVLRFFHSIEIKNKKLILKDE</sequence>
<proteinExistence type="predicted"/>
<evidence type="ECO:0000256" key="4">
    <source>
        <dbReference type="ARBA" id="ARBA00022764"/>
    </source>
</evidence>